<proteinExistence type="predicted"/>
<protein>
    <submittedName>
        <fullName evidence="2">Uncharacterized protein</fullName>
    </submittedName>
</protein>
<evidence type="ECO:0000256" key="1">
    <source>
        <dbReference type="SAM" id="MobiDB-lite"/>
    </source>
</evidence>
<dbReference type="AlphaFoldDB" id="A0A147I1V1"/>
<dbReference type="PATRIC" id="fig|869719.3.peg.1935"/>
<feature type="non-terminal residue" evidence="2">
    <location>
        <position position="1"/>
    </location>
</feature>
<keyword evidence="3" id="KW-1185">Reference proteome</keyword>
<feature type="compositionally biased region" description="Low complexity" evidence="1">
    <location>
        <begin position="43"/>
        <end position="56"/>
    </location>
</feature>
<accession>A0A147I1V1</accession>
<dbReference type="EMBL" id="LDTB01000038">
    <property type="protein sequence ID" value="KTT71558.1"/>
    <property type="molecule type" value="Genomic_DNA"/>
</dbReference>
<gene>
    <name evidence="2" type="ORF">NS334_10325</name>
</gene>
<sequence length="579" mass="59834">RSCAKAALGLAAAAFAQDRPESLLPPGFGDPGAAPAPAPAPAPAATGAPRAGVTAPAAPPSPLVPSPIPSPTVGASPTPVPTPRYVLPSFARRSLATVGADQSFARDAFGAADGRYVERLMRYLSAPLPSRWLSIGLRRLLVAQVDTPRGVNGADFAAERAWLLLRMGESVSARAVAQAVDSERVTPKLRAVWMQAALATADPGAMCPLADAAGDGERGWVVARAMCAGLTGAARAQPLIADVRRRRVASGIDLQLAQKVMGAGLDSRQAISIDWAPVVQLTAWRFGLATATGVAIPDELYATVGPQVRAWQALAPAIPLAERAAVAERAAAMGILSNSALVDLYSALADGTDVPPALSATVATLRDAYVGADRAARIGAMAKLWDGADDPATRYARLILTARAAARLPAANGEKRADRLIAAMLSAGLDRTAQRWQGAVPVGSDGWAMLLLADPDAITQLPSSVVTDYAPQGGLADRKRQMFLAGMAGLERIPAGEVPALAERLGVPIAAENAWTRAIERAAEDRQPGTVLLLAAVGMQASGWAHVPPAALYRIVASLRAVGLEGEARMIAAEALARL</sequence>
<dbReference type="RefSeq" id="WP_058755875.1">
    <property type="nucleotide sequence ID" value="NZ_LDTB01000038.1"/>
</dbReference>
<organism evidence="2 3">
    <name type="scientific">Sphingomonas endophytica</name>
    <dbReference type="NCBI Taxonomy" id="869719"/>
    <lineage>
        <taxon>Bacteria</taxon>
        <taxon>Pseudomonadati</taxon>
        <taxon>Pseudomonadota</taxon>
        <taxon>Alphaproteobacteria</taxon>
        <taxon>Sphingomonadales</taxon>
        <taxon>Sphingomonadaceae</taxon>
        <taxon>Sphingomonas</taxon>
    </lineage>
</organism>
<comment type="caution">
    <text evidence="2">The sequence shown here is derived from an EMBL/GenBank/DDBJ whole genome shotgun (WGS) entry which is preliminary data.</text>
</comment>
<feature type="compositionally biased region" description="Pro residues" evidence="1">
    <location>
        <begin position="57"/>
        <end position="70"/>
    </location>
</feature>
<evidence type="ECO:0000313" key="2">
    <source>
        <dbReference type="EMBL" id="KTT71558.1"/>
    </source>
</evidence>
<name>A0A147I1V1_9SPHN</name>
<dbReference type="Proteomes" id="UP000074310">
    <property type="component" value="Unassembled WGS sequence"/>
</dbReference>
<feature type="region of interest" description="Disordered" evidence="1">
    <location>
        <begin position="20"/>
        <end position="79"/>
    </location>
</feature>
<reference evidence="2 3" key="1">
    <citation type="journal article" date="2016" name="Front. Microbiol.">
        <title>Genomic Resource of Rice Seed Associated Bacteria.</title>
        <authorList>
            <person name="Midha S."/>
            <person name="Bansal K."/>
            <person name="Sharma S."/>
            <person name="Kumar N."/>
            <person name="Patil P.P."/>
            <person name="Chaudhry V."/>
            <person name="Patil P.B."/>
        </authorList>
    </citation>
    <scope>NUCLEOTIDE SEQUENCE [LARGE SCALE GENOMIC DNA]</scope>
    <source>
        <strain evidence="2 3">NS334</strain>
    </source>
</reference>
<evidence type="ECO:0000313" key="3">
    <source>
        <dbReference type="Proteomes" id="UP000074310"/>
    </source>
</evidence>